<gene>
    <name evidence="2" type="ORF">BSAL_79720</name>
</gene>
<evidence type="ECO:0000256" key="1">
    <source>
        <dbReference type="SAM" id="SignalP"/>
    </source>
</evidence>
<keyword evidence="3" id="KW-1185">Reference proteome</keyword>
<dbReference type="PROSITE" id="PS51257">
    <property type="entry name" value="PROKAR_LIPOPROTEIN"/>
    <property type="match status" value="1"/>
</dbReference>
<organism evidence="2 3">
    <name type="scientific">Bodo saltans</name>
    <name type="common">Flagellated protozoan</name>
    <dbReference type="NCBI Taxonomy" id="75058"/>
    <lineage>
        <taxon>Eukaryota</taxon>
        <taxon>Discoba</taxon>
        <taxon>Euglenozoa</taxon>
        <taxon>Kinetoplastea</taxon>
        <taxon>Metakinetoplastina</taxon>
        <taxon>Eubodonida</taxon>
        <taxon>Bodonidae</taxon>
        <taxon>Bodo</taxon>
    </lineage>
</organism>
<sequence length="596" mass="66617">MFFRITFISSLWWVMVMIAACAAAAPTSSSWWPAIFGHRGSDSESQDDAAARRGMHSAYLASKSKELEGFEDNLVSEMHRRARTSSCWKDAVTTLESRCRSELLREDQRSRMALHFTACQLHHDGKVSWESARSPHRCAPEAEIADCVGLLEDNIYPLYIQFRLHVDTLCFHAQEELFQERTETAVSMLDRVSNAALARTKDLTKRSTELVQSLDDSRRAQTDILTQTRSTSEWLQGQYRAHQDILGTIAQHATATSQRVVDLGAVIDDANTLHQQSLANVKGELSSVLEAQQSAAAAAQALAASLTSLAASSESQMLQHQSQLETVALRTQRMAEDAAAQQQHFLQSHTTMIELLERVFSTQQYIAGSASLVEKMVVYVCGGVVALIATSLPRVASARPLCLIVLMLGWYVETFQLDMVLSGLRVWNNIAHEFGSIMLRQSDDEIPLSGRSAFNHNNSGFFHSVPHDGAPTLHLELCEAARCIRLGIVVIMCWLVIQAGWHYISPEESHRRLIVKELENWWTRLQSNLSIAQRSHDDADGWWDQGDGTMCVGDVWIPQHQPTIATDTRSCVTLRMTEEDVTNMVPIGEKKKNKAN</sequence>
<dbReference type="InterPro" id="IPR040346">
    <property type="entry name" value="GEX1/Brambleberry"/>
</dbReference>
<dbReference type="PANTHER" id="PTHR33538:SF2">
    <property type="entry name" value="PROTEIN GAMETE EXPRESSED 1"/>
    <property type="match status" value="1"/>
</dbReference>
<dbReference type="Proteomes" id="UP000051952">
    <property type="component" value="Unassembled WGS sequence"/>
</dbReference>
<reference evidence="3" key="1">
    <citation type="submission" date="2015-09" db="EMBL/GenBank/DDBJ databases">
        <authorList>
            <consortium name="Pathogen Informatics"/>
        </authorList>
    </citation>
    <scope>NUCLEOTIDE SEQUENCE [LARGE SCALE GENOMIC DNA]</scope>
    <source>
        <strain evidence="3">Lake Konstanz</strain>
    </source>
</reference>
<feature type="signal peptide" evidence="1">
    <location>
        <begin position="1"/>
        <end position="24"/>
    </location>
</feature>
<dbReference type="VEuPathDB" id="TriTrypDB:BSAL_79720"/>
<dbReference type="AlphaFoldDB" id="A0A0S4J0M4"/>
<accession>A0A0S4J0M4</accession>
<name>A0A0S4J0M4_BODSA</name>
<dbReference type="OrthoDB" id="377549at2759"/>
<proteinExistence type="predicted"/>
<protein>
    <submittedName>
        <fullName evidence="2">Membrane-associated protein, putative</fullName>
    </submittedName>
</protein>
<evidence type="ECO:0000313" key="3">
    <source>
        <dbReference type="Proteomes" id="UP000051952"/>
    </source>
</evidence>
<feature type="chain" id="PRO_5006621812" evidence="1">
    <location>
        <begin position="25"/>
        <end position="596"/>
    </location>
</feature>
<evidence type="ECO:0000313" key="2">
    <source>
        <dbReference type="EMBL" id="CUG46066.1"/>
    </source>
</evidence>
<keyword evidence="1" id="KW-0732">Signal</keyword>
<dbReference type="EMBL" id="CYKH01000824">
    <property type="protein sequence ID" value="CUG46066.1"/>
    <property type="molecule type" value="Genomic_DNA"/>
</dbReference>
<dbReference type="PANTHER" id="PTHR33538">
    <property type="entry name" value="PROTEIN GAMETE EXPRESSED 1"/>
    <property type="match status" value="1"/>
</dbReference>